<sequence length="111" mass="11817">MTSHIFAIGQCVNLRRIGGFATRPVEVFVIKALLPPLGGGATGLEFQYRIKSEKESYERVAVEHQLEGAAPIEAVRGAAPISPGLKPSTRKPSSRTSSHATDGEGVFAVRS</sequence>
<dbReference type="AlphaFoldDB" id="A0A1I3XD50"/>
<dbReference type="Proteomes" id="UP000198755">
    <property type="component" value="Unassembled WGS sequence"/>
</dbReference>
<keyword evidence="3" id="KW-1185">Reference proteome</keyword>
<evidence type="ECO:0000256" key="1">
    <source>
        <dbReference type="SAM" id="MobiDB-lite"/>
    </source>
</evidence>
<organism evidence="2 3">
    <name type="scientific">Methylocapsa palsarum</name>
    <dbReference type="NCBI Taxonomy" id="1612308"/>
    <lineage>
        <taxon>Bacteria</taxon>
        <taxon>Pseudomonadati</taxon>
        <taxon>Pseudomonadota</taxon>
        <taxon>Alphaproteobacteria</taxon>
        <taxon>Hyphomicrobiales</taxon>
        <taxon>Beijerinckiaceae</taxon>
        <taxon>Methylocapsa</taxon>
    </lineage>
</organism>
<proteinExistence type="predicted"/>
<accession>A0A1I3XD50</accession>
<evidence type="ECO:0000313" key="3">
    <source>
        <dbReference type="Proteomes" id="UP000198755"/>
    </source>
</evidence>
<dbReference type="EMBL" id="FOSN01000003">
    <property type="protein sequence ID" value="SFK16976.1"/>
    <property type="molecule type" value="Genomic_DNA"/>
</dbReference>
<feature type="region of interest" description="Disordered" evidence="1">
    <location>
        <begin position="77"/>
        <end position="111"/>
    </location>
</feature>
<dbReference type="RefSeq" id="WP_091678947.1">
    <property type="nucleotide sequence ID" value="NZ_FOSN01000003.1"/>
</dbReference>
<evidence type="ECO:0000313" key="2">
    <source>
        <dbReference type="EMBL" id="SFK16976.1"/>
    </source>
</evidence>
<protein>
    <submittedName>
        <fullName evidence="2">Uncharacterized protein</fullName>
    </submittedName>
</protein>
<name>A0A1I3XD50_9HYPH</name>
<gene>
    <name evidence="2" type="ORF">SAMN05444581_10312</name>
</gene>
<reference evidence="2 3" key="1">
    <citation type="submission" date="2016-10" db="EMBL/GenBank/DDBJ databases">
        <authorList>
            <person name="de Groot N.N."/>
        </authorList>
    </citation>
    <scope>NUCLEOTIDE SEQUENCE [LARGE SCALE GENOMIC DNA]</scope>
    <source>
        <strain evidence="2 3">NE2</strain>
    </source>
</reference>
<dbReference type="OrthoDB" id="8020021at2"/>